<organism evidence="5 6">
    <name type="scientific">Funneliformis geosporum</name>
    <dbReference type="NCBI Taxonomy" id="1117311"/>
    <lineage>
        <taxon>Eukaryota</taxon>
        <taxon>Fungi</taxon>
        <taxon>Fungi incertae sedis</taxon>
        <taxon>Mucoromycota</taxon>
        <taxon>Glomeromycotina</taxon>
        <taxon>Glomeromycetes</taxon>
        <taxon>Glomerales</taxon>
        <taxon>Glomeraceae</taxon>
        <taxon>Funneliformis</taxon>
    </lineage>
</organism>
<name>A0A9W4ST58_9GLOM</name>
<dbReference type="Proteomes" id="UP001153678">
    <property type="component" value="Unassembled WGS sequence"/>
</dbReference>
<gene>
    <name evidence="5" type="ORF">FWILDA_LOCUS9342</name>
</gene>
<evidence type="ECO:0000313" key="5">
    <source>
        <dbReference type="EMBL" id="CAI2179951.1"/>
    </source>
</evidence>
<feature type="domain" description="Chromo shadow" evidence="4">
    <location>
        <begin position="258"/>
        <end position="294"/>
    </location>
</feature>
<dbReference type="InterPro" id="IPR016197">
    <property type="entry name" value="Chromo-like_dom_sf"/>
</dbReference>
<dbReference type="OrthoDB" id="433924at2759"/>
<dbReference type="Gene3D" id="2.40.50.40">
    <property type="match status" value="1"/>
</dbReference>
<accession>A0A9W4ST58</accession>
<dbReference type="SUPFAM" id="SSF54160">
    <property type="entry name" value="Chromo domain-like"/>
    <property type="match status" value="1"/>
</dbReference>
<dbReference type="AlphaFoldDB" id="A0A9W4ST58"/>
<protein>
    <submittedName>
        <fullName evidence="5">3971_t:CDS:1</fullName>
    </submittedName>
</protein>
<reference evidence="5" key="1">
    <citation type="submission" date="2022-08" db="EMBL/GenBank/DDBJ databases">
        <authorList>
            <person name="Kallberg Y."/>
            <person name="Tangrot J."/>
            <person name="Rosling A."/>
        </authorList>
    </citation>
    <scope>NUCLEOTIDE SEQUENCE</scope>
    <source>
        <strain evidence="5">Wild A</strain>
    </source>
</reference>
<dbReference type="InterPro" id="IPR008251">
    <property type="entry name" value="Chromo_shadow_dom"/>
</dbReference>
<comment type="subcellular location">
    <subcellularLocation>
        <location evidence="1">Nucleus</location>
    </subcellularLocation>
</comment>
<evidence type="ECO:0000256" key="1">
    <source>
        <dbReference type="ARBA" id="ARBA00004123"/>
    </source>
</evidence>
<sequence length="301" mass="35206">MSDRKNQIPYVLVPTLTEEQKKKYKYSPSAIHSNPKNRHESIEDTINDDNSQTQIKDVIGEYVLHEFDNSATDIEGNKMIIKAKDSEINTTDYNKVASKSTIYKATSNVDNINEFFENESKDSMMSQGVKLQLQEQEYLTDGEIEEIVLLSSGEDQKEHTLATISKGIMAVDRGIDESNLHESDMDEIMEIKYRNSAVQYLIKYKSLREQKWIIANEIDPKVNKELLEKKDKRQKDSKNSKDRKRKRHYEIEDNDRDWKNEVVEDGKLTKHYNEVVNTKCPQKVIEYYEKHLVFSPKKSKK</sequence>
<keyword evidence="6" id="KW-1185">Reference proteome</keyword>
<evidence type="ECO:0000313" key="6">
    <source>
        <dbReference type="Proteomes" id="UP001153678"/>
    </source>
</evidence>
<keyword evidence="2" id="KW-0539">Nucleus</keyword>
<comment type="caution">
    <text evidence="5">The sequence shown here is derived from an EMBL/GenBank/DDBJ whole genome shotgun (WGS) entry which is preliminary data.</text>
</comment>
<evidence type="ECO:0000256" key="2">
    <source>
        <dbReference type="ARBA" id="ARBA00023242"/>
    </source>
</evidence>
<dbReference type="EMBL" id="CAMKVN010002184">
    <property type="protein sequence ID" value="CAI2179951.1"/>
    <property type="molecule type" value="Genomic_DNA"/>
</dbReference>
<feature type="region of interest" description="Disordered" evidence="3">
    <location>
        <begin position="230"/>
        <end position="251"/>
    </location>
</feature>
<dbReference type="Pfam" id="PF01393">
    <property type="entry name" value="Chromo_shadow"/>
    <property type="match status" value="1"/>
</dbReference>
<dbReference type="GO" id="GO:0005634">
    <property type="term" value="C:nucleus"/>
    <property type="evidence" value="ECO:0007669"/>
    <property type="project" value="UniProtKB-SubCell"/>
</dbReference>
<evidence type="ECO:0000256" key="3">
    <source>
        <dbReference type="SAM" id="MobiDB-lite"/>
    </source>
</evidence>
<evidence type="ECO:0000259" key="4">
    <source>
        <dbReference type="Pfam" id="PF01393"/>
    </source>
</evidence>
<proteinExistence type="predicted"/>
<feature type="compositionally biased region" description="Basic and acidic residues" evidence="3">
    <location>
        <begin position="230"/>
        <end position="240"/>
    </location>
</feature>